<evidence type="ECO:0000313" key="10">
    <source>
        <dbReference type="Proteomes" id="UP000308549"/>
    </source>
</evidence>
<dbReference type="GO" id="GO:0005739">
    <property type="term" value="C:mitochondrion"/>
    <property type="evidence" value="ECO:0007669"/>
    <property type="project" value="TreeGrafter"/>
</dbReference>
<keyword evidence="5" id="KW-0949">S-adenosyl-L-methionine</keyword>
<dbReference type="SUPFAM" id="SSF53335">
    <property type="entry name" value="S-adenosyl-L-methionine-dependent methyltransferases"/>
    <property type="match status" value="1"/>
</dbReference>
<dbReference type="GO" id="GO:0008650">
    <property type="term" value="F:rRNA (uridine-2'-O-)-methyltransferase activity"/>
    <property type="evidence" value="ECO:0007669"/>
    <property type="project" value="TreeGrafter"/>
</dbReference>
<dbReference type="Proteomes" id="UP000308549">
    <property type="component" value="Unassembled WGS sequence"/>
</dbReference>
<feature type="compositionally biased region" description="Gly residues" evidence="7">
    <location>
        <begin position="682"/>
        <end position="691"/>
    </location>
</feature>
<feature type="domain" description="Ribosomal RNA methyltransferase FtsJ" evidence="8">
    <location>
        <begin position="576"/>
        <end position="826"/>
    </location>
</feature>
<reference evidence="9 10" key="1">
    <citation type="submission" date="2017-03" db="EMBL/GenBank/DDBJ databases">
        <title>Genomes of endolithic fungi from Antarctica.</title>
        <authorList>
            <person name="Coleine C."/>
            <person name="Masonjones S."/>
            <person name="Stajich J.E."/>
        </authorList>
    </citation>
    <scope>NUCLEOTIDE SEQUENCE [LARGE SCALE GENOMIC DNA]</scope>
    <source>
        <strain evidence="9 10">CCFEE 6315</strain>
    </source>
</reference>
<evidence type="ECO:0000256" key="4">
    <source>
        <dbReference type="ARBA" id="ARBA00022679"/>
    </source>
</evidence>
<dbReference type="InterPro" id="IPR029063">
    <property type="entry name" value="SAM-dependent_MTases_sf"/>
</dbReference>
<evidence type="ECO:0000256" key="7">
    <source>
        <dbReference type="SAM" id="MobiDB-lite"/>
    </source>
</evidence>
<feature type="region of interest" description="Disordered" evidence="7">
    <location>
        <begin position="682"/>
        <end position="710"/>
    </location>
</feature>
<dbReference type="PANTHER" id="PTHR10920">
    <property type="entry name" value="RIBOSOMAL RNA METHYLTRANSFERASE"/>
    <property type="match status" value="1"/>
</dbReference>
<feature type="region of interest" description="Disordered" evidence="7">
    <location>
        <begin position="275"/>
        <end position="506"/>
    </location>
</feature>
<dbReference type="Pfam" id="PF01728">
    <property type="entry name" value="FtsJ"/>
    <property type="match status" value="1"/>
</dbReference>
<evidence type="ECO:0000256" key="2">
    <source>
        <dbReference type="ARBA" id="ARBA00022552"/>
    </source>
</evidence>
<dbReference type="InterPro" id="IPR015507">
    <property type="entry name" value="rRNA-MeTfrase_E"/>
</dbReference>
<dbReference type="InterPro" id="IPR002877">
    <property type="entry name" value="RNA_MeTrfase_FtsJ_dom"/>
</dbReference>
<dbReference type="HAMAP" id="MF_01547">
    <property type="entry name" value="RNA_methyltr_E"/>
    <property type="match status" value="1"/>
</dbReference>
<evidence type="ECO:0000256" key="1">
    <source>
        <dbReference type="ARBA" id="ARBA00009258"/>
    </source>
</evidence>
<evidence type="ECO:0000259" key="8">
    <source>
        <dbReference type="Pfam" id="PF01728"/>
    </source>
</evidence>
<evidence type="ECO:0000256" key="3">
    <source>
        <dbReference type="ARBA" id="ARBA00022603"/>
    </source>
</evidence>
<feature type="compositionally biased region" description="Polar residues" evidence="7">
    <location>
        <begin position="320"/>
        <end position="331"/>
    </location>
</feature>
<keyword evidence="2" id="KW-0698">rRNA processing</keyword>
<feature type="compositionally biased region" description="Basic and acidic residues" evidence="7">
    <location>
        <begin position="454"/>
        <end position="469"/>
    </location>
</feature>
<gene>
    <name evidence="9" type="ORF">B0A50_02699</name>
</gene>
<evidence type="ECO:0000256" key="5">
    <source>
        <dbReference type="ARBA" id="ARBA00022691"/>
    </source>
</evidence>
<feature type="compositionally biased region" description="Basic residues" evidence="7">
    <location>
        <begin position="486"/>
        <end position="496"/>
    </location>
</feature>
<dbReference type="EMBL" id="NAJL01000011">
    <property type="protein sequence ID" value="TKA30471.1"/>
    <property type="molecule type" value="Genomic_DNA"/>
</dbReference>
<comment type="similarity">
    <text evidence="1">Belongs to the class I-like SAM-binding methyltransferase superfamily. RNA methyltransferase RlmE family.</text>
</comment>
<dbReference type="OrthoDB" id="20105at2759"/>
<dbReference type="PANTHER" id="PTHR10920:SF18">
    <property type="entry name" value="RRNA METHYLTRANSFERASE 2, MITOCHONDRIAL"/>
    <property type="match status" value="1"/>
</dbReference>
<feature type="compositionally biased region" description="Low complexity" evidence="7">
    <location>
        <begin position="40"/>
        <end position="56"/>
    </location>
</feature>
<keyword evidence="3" id="KW-0489">Methyltransferase</keyword>
<evidence type="ECO:0000256" key="6">
    <source>
        <dbReference type="ARBA" id="ARBA00041184"/>
    </source>
</evidence>
<evidence type="ECO:0000313" key="9">
    <source>
        <dbReference type="EMBL" id="TKA30471.1"/>
    </source>
</evidence>
<dbReference type="InterPro" id="IPR050082">
    <property type="entry name" value="RNA_methyltr_RlmE"/>
</dbReference>
<keyword evidence="10" id="KW-1185">Reference proteome</keyword>
<protein>
    <recommendedName>
        <fullName evidence="6">rRNA methyltransferase 2, mitochondrial</fullName>
    </recommendedName>
</protein>
<feature type="compositionally biased region" description="Basic and acidic residues" evidence="7">
    <location>
        <begin position="403"/>
        <end position="437"/>
    </location>
</feature>
<dbReference type="Gene3D" id="3.40.50.150">
    <property type="entry name" value="Vaccinia Virus protein VP39"/>
    <property type="match status" value="1"/>
</dbReference>
<name>A0A4U0U5N4_9PEZI</name>
<feature type="compositionally biased region" description="Low complexity" evidence="7">
    <location>
        <begin position="545"/>
        <end position="555"/>
    </location>
</feature>
<organism evidence="9 10">
    <name type="scientific">Salinomyces thailandicus</name>
    <dbReference type="NCBI Taxonomy" id="706561"/>
    <lineage>
        <taxon>Eukaryota</taxon>
        <taxon>Fungi</taxon>
        <taxon>Dikarya</taxon>
        <taxon>Ascomycota</taxon>
        <taxon>Pezizomycotina</taxon>
        <taxon>Dothideomycetes</taxon>
        <taxon>Dothideomycetidae</taxon>
        <taxon>Mycosphaerellales</taxon>
        <taxon>Teratosphaeriaceae</taxon>
        <taxon>Salinomyces</taxon>
    </lineage>
</organism>
<comment type="caution">
    <text evidence="9">The sequence shown here is derived from an EMBL/GenBank/DDBJ whole genome shotgun (WGS) entry which is preliminary data.</text>
</comment>
<feature type="region of interest" description="Disordered" evidence="7">
    <location>
        <begin position="525"/>
        <end position="561"/>
    </location>
</feature>
<keyword evidence="4" id="KW-0808">Transferase</keyword>
<feature type="region of interest" description="Disordered" evidence="7">
    <location>
        <begin position="1"/>
        <end position="103"/>
    </location>
</feature>
<feature type="compositionally biased region" description="Polar residues" evidence="7">
    <location>
        <begin position="292"/>
        <end position="309"/>
    </location>
</feature>
<accession>A0A4U0U5N4</accession>
<proteinExistence type="inferred from homology"/>
<sequence>MLLTLSQPPRTEFGSGRSTHDFSPRLSLPRPRASPKPKVDPLVSSLRVSVSASDDSTMSNAHRGLPPPAAMNLPDPTRGQPPPLNQPLGAMPTPPHQWQGQEESMRHWLMAKAEEDKRKQEEEKTRQESFRLEQRRIEQSMLRESLQAGVPPTMVPMIYAGMGGGNLANVSMEWLQQYAGQLQVAQQQQLQQIASPELRRETRMIGQTHPPAYPQPIHQQVLPPQQPVEQAPPIQPLQTTFSAYQPVQQRGPSSSAPRSAAHASLPRLTTSDMYIQQPPQSQPQPNPGSAHPLQQNQTWQQDPPASSPSIYFHHWVPPNESKTQQQPQTPASKGDPHSAHPGGSHLSESDHKESPRKRKAQGAHPPVPPPASGPHYTSPSFSTTSSSSRKAGHARTRSNASTRDSDSRPHSRRDPEHPRPARAQAADHAEDNRRARELSAGLPRPLPLGSAARPMDERLEASRREERESSLPNSSEGRGGEESKHKKEKKKKKNRKREGGPATTTTALRTVSPTQACNPLLHNLHFLPTPPPPPHPHPHPLRRQTAAASASTSSTRWKARQTHDPYTNLTKTSTLKSRAAFKLLEIHHKHHLFRPGDTVVDLGYAPGSWSQVAQSRTRPGGKVVGVDVVPVQPPRGVWTVQGDFLGEEVRRRVRGLVRGLERGGGGAEEGEGVVEGVRGLGEVGGVEGGVGEGKRGSSSSSSSSRREVDEAEGRVVDVVLSDMCEPWPLETSTWVRSVSNPWRRMMNTSGMAFRDHAGSMDLCTAALEFAFDTLRQGGHFLCKFYQGAEDKVLEARLKRLFDKVHRIKPEASRKESREAYLVGLRRKGGVDWGTVLGEGAPG</sequence>
<feature type="compositionally biased region" description="Low complexity" evidence="7">
    <location>
        <begin position="373"/>
        <end position="388"/>
    </location>
</feature>
<dbReference type="AlphaFoldDB" id="A0A4U0U5N4"/>